<evidence type="ECO:0000313" key="2">
    <source>
        <dbReference type="Proteomes" id="UP000297245"/>
    </source>
</evidence>
<organism evidence="1 2">
    <name type="scientific">Dendrothele bispora (strain CBS 962.96)</name>
    <dbReference type="NCBI Taxonomy" id="1314807"/>
    <lineage>
        <taxon>Eukaryota</taxon>
        <taxon>Fungi</taxon>
        <taxon>Dikarya</taxon>
        <taxon>Basidiomycota</taxon>
        <taxon>Agaricomycotina</taxon>
        <taxon>Agaricomycetes</taxon>
        <taxon>Agaricomycetidae</taxon>
        <taxon>Agaricales</taxon>
        <taxon>Agaricales incertae sedis</taxon>
        <taxon>Dendrothele</taxon>
    </lineage>
</organism>
<sequence length="416" mass="48108">MTIISNAPNQPKHTLRKFFDVYADQEDKLRRRLSNPLLDFLSQIYVTAPSDMSDSSVAWNWIRFTPLFAQPSPYRLWEYEEWVLGDEYVLLYPDPEDSTGGIFFDMQQNLICMADLPGTDMESCPWHYLELGLTRYLEQFEVGKFRLPVNRTKIDENDVRYEDYDFNIAVQRVDGSDLMTALELYDSLLEVIAERLDGAKIYDDPLVDMETLTRWGVEGFAFEFLSRARRPGFTYIAPSITVFNSSTFDAMMELNNGTLQRWIQDRDMGDMAPILLFPGDTLVDLEGDDEREKYLFNLQHQYLINNMSGVYLQPDWDWGDTIRFVLPYSIGQNGHIRYASLPDKAVRGHSALYQHGPCPFFKGHGTRLFSLLYNWKESVRSGAFFVGPDGVEGGMDLYREADTEDPRINTNVGVCW</sequence>
<dbReference type="AlphaFoldDB" id="A0A4S8LFW6"/>
<gene>
    <name evidence="1" type="ORF">K435DRAFT_326627</name>
</gene>
<dbReference type="OrthoDB" id="3029470at2759"/>
<dbReference type="EMBL" id="ML179432">
    <property type="protein sequence ID" value="THU87874.1"/>
    <property type="molecule type" value="Genomic_DNA"/>
</dbReference>
<proteinExistence type="predicted"/>
<reference evidence="1 2" key="1">
    <citation type="journal article" date="2019" name="Nat. Ecol. Evol.">
        <title>Megaphylogeny resolves global patterns of mushroom evolution.</title>
        <authorList>
            <person name="Varga T."/>
            <person name="Krizsan K."/>
            <person name="Foldi C."/>
            <person name="Dima B."/>
            <person name="Sanchez-Garcia M."/>
            <person name="Sanchez-Ramirez S."/>
            <person name="Szollosi G.J."/>
            <person name="Szarkandi J.G."/>
            <person name="Papp V."/>
            <person name="Albert L."/>
            <person name="Andreopoulos W."/>
            <person name="Angelini C."/>
            <person name="Antonin V."/>
            <person name="Barry K.W."/>
            <person name="Bougher N.L."/>
            <person name="Buchanan P."/>
            <person name="Buyck B."/>
            <person name="Bense V."/>
            <person name="Catcheside P."/>
            <person name="Chovatia M."/>
            <person name="Cooper J."/>
            <person name="Damon W."/>
            <person name="Desjardin D."/>
            <person name="Finy P."/>
            <person name="Geml J."/>
            <person name="Haridas S."/>
            <person name="Hughes K."/>
            <person name="Justo A."/>
            <person name="Karasinski D."/>
            <person name="Kautmanova I."/>
            <person name="Kiss B."/>
            <person name="Kocsube S."/>
            <person name="Kotiranta H."/>
            <person name="LaButti K.M."/>
            <person name="Lechner B.E."/>
            <person name="Liimatainen K."/>
            <person name="Lipzen A."/>
            <person name="Lukacs Z."/>
            <person name="Mihaltcheva S."/>
            <person name="Morgado L.N."/>
            <person name="Niskanen T."/>
            <person name="Noordeloos M.E."/>
            <person name="Ohm R.A."/>
            <person name="Ortiz-Santana B."/>
            <person name="Ovrebo C."/>
            <person name="Racz N."/>
            <person name="Riley R."/>
            <person name="Savchenko A."/>
            <person name="Shiryaev A."/>
            <person name="Soop K."/>
            <person name="Spirin V."/>
            <person name="Szebenyi C."/>
            <person name="Tomsovsky M."/>
            <person name="Tulloss R.E."/>
            <person name="Uehling J."/>
            <person name="Grigoriev I.V."/>
            <person name="Vagvolgyi C."/>
            <person name="Papp T."/>
            <person name="Martin F.M."/>
            <person name="Miettinen O."/>
            <person name="Hibbett D.S."/>
            <person name="Nagy L.G."/>
        </authorList>
    </citation>
    <scope>NUCLEOTIDE SEQUENCE [LARGE SCALE GENOMIC DNA]</scope>
    <source>
        <strain evidence="1 2">CBS 962.96</strain>
    </source>
</reference>
<evidence type="ECO:0000313" key="1">
    <source>
        <dbReference type="EMBL" id="THU87874.1"/>
    </source>
</evidence>
<name>A0A4S8LFW6_DENBC</name>
<keyword evidence="2" id="KW-1185">Reference proteome</keyword>
<protein>
    <submittedName>
        <fullName evidence="1">Uncharacterized protein</fullName>
    </submittedName>
</protein>
<dbReference type="Proteomes" id="UP000297245">
    <property type="component" value="Unassembled WGS sequence"/>
</dbReference>
<accession>A0A4S8LFW6</accession>